<feature type="transmembrane region" description="Helical" evidence="9">
    <location>
        <begin position="362"/>
        <end position="381"/>
    </location>
</feature>
<feature type="region of interest" description="Disordered" evidence="8">
    <location>
        <begin position="1"/>
        <end position="21"/>
    </location>
</feature>
<keyword evidence="5" id="KW-0809">Transit peptide</keyword>
<gene>
    <name evidence="11" type="ORF">B2G88_11170</name>
</gene>
<comment type="caution">
    <text evidence="11">The sequence shown here is derived from an EMBL/GenBank/DDBJ whole genome shotgun (WGS) entry which is preliminary data.</text>
</comment>
<dbReference type="GO" id="GO:0016020">
    <property type="term" value="C:membrane"/>
    <property type="evidence" value="ECO:0007669"/>
    <property type="project" value="UniProtKB-SubCell"/>
</dbReference>
<feature type="transmembrane region" description="Helical" evidence="9">
    <location>
        <begin position="132"/>
        <end position="151"/>
    </location>
</feature>
<protein>
    <submittedName>
        <fullName evidence="11">Site-2 protease family protein</fullName>
    </submittedName>
</protein>
<dbReference type="GO" id="GO:0006508">
    <property type="term" value="P:proteolysis"/>
    <property type="evidence" value="ECO:0007669"/>
    <property type="project" value="UniProtKB-KW"/>
</dbReference>
<evidence type="ECO:0000256" key="6">
    <source>
        <dbReference type="ARBA" id="ARBA00022989"/>
    </source>
</evidence>
<evidence type="ECO:0000256" key="3">
    <source>
        <dbReference type="ARBA" id="ARBA00022692"/>
    </source>
</evidence>
<dbReference type="PANTHER" id="PTHR31412">
    <property type="entry name" value="ZINC METALLOPROTEASE EGY1"/>
    <property type="match status" value="1"/>
</dbReference>
<feature type="domain" description="Peptidase M50" evidence="10">
    <location>
        <begin position="135"/>
        <end position="299"/>
    </location>
</feature>
<organism evidence="11 12">
    <name type="scientific">Natronolimnobius baerhuensis</name>
    <dbReference type="NCBI Taxonomy" id="253108"/>
    <lineage>
        <taxon>Archaea</taxon>
        <taxon>Methanobacteriati</taxon>
        <taxon>Methanobacteriota</taxon>
        <taxon>Stenosarchaea group</taxon>
        <taxon>Halobacteria</taxon>
        <taxon>Halobacteriales</taxon>
        <taxon>Natrialbaceae</taxon>
        <taxon>Natronolimnobius</taxon>
    </lineage>
</organism>
<dbReference type="InterPro" id="IPR008915">
    <property type="entry name" value="Peptidase_M50"/>
</dbReference>
<keyword evidence="4" id="KW-0378">Hydrolase</keyword>
<dbReference type="CDD" id="cd06160">
    <property type="entry name" value="S2P-M50_like_2"/>
    <property type="match status" value="1"/>
</dbReference>
<dbReference type="AlphaFoldDB" id="A0A202E9L3"/>
<evidence type="ECO:0000256" key="1">
    <source>
        <dbReference type="ARBA" id="ARBA00004141"/>
    </source>
</evidence>
<keyword evidence="12" id="KW-1185">Reference proteome</keyword>
<feature type="transmembrane region" description="Helical" evidence="9">
    <location>
        <begin position="163"/>
        <end position="180"/>
    </location>
</feature>
<keyword evidence="6 9" id="KW-1133">Transmembrane helix</keyword>
<dbReference type="RefSeq" id="WP_054862460.1">
    <property type="nucleotide sequence ID" value="NZ_MWPH01000002.1"/>
</dbReference>
<feature type="transmembrane region" description="Helical" evidence="9">
    <location>
        <begin position="330"/>
        <end position="350"/>
    </location>
</feature>
<feature type="transmembrane region" description="Helical" evidence="9">
    <location>
        <begin position="303"/>
        <end position="324"/>
    </location>
</feature>
<dbReference type="Proteomes" id="UP000196084">
    <property type="component" value="Unassembled WGS sequence"/>
</dbReference>
<feature type="transmembrane region" description="Helical" evidence="9">
    <location>
        <begin position="262"/>
        <end position="282"/>
    </location>
</feature>
<keyword evidence="3 9" id="KW-0812">Transmembrane</keyword>
<dbReference type="InterPro" id="IPR044838">
    <property type="entry name" value="EGY1-like"/>
</dbReference>
<evidence type="ECO:0000256" key="2">
    <source>
        <dbReference type="ARBA" id="ARBA00022670"/>
    </source>
</evidence>
<evidence type="ECO:0000256" key="7">
    <source>
        <dbReference type="ARBA" id="ARBA00023136"/>
    </source>
</evidence>
<evidence type="ECO:0000259" key="10">
    <source>
        <dbReference type="Pfam" id="PF02163"/>
    </source>
</evidence>
<dbReference type="GO" id="GO:0008233">
    <property type="term" value="F:peptidase activity"/>
    <property type="evidence" value="ECO:0007669"/>
    <property type="project" value="UniProtKB-KW"/>
</dbReference>
<dbReference type="OrthoDB" id="19110at2157"/>
<feature type="transmembrane region" description="Helical" evidence="9">
    <location>
        <begin position="100"/>
        <end position="120"/>
    </location>
</feature>
<evidence type="ECO:0000313" key="11">
    <source>
        <dbReference type="EMBL" id="OVE84917.1"/>
    </source>
</evidence>
<name>A0A202E9L3_9EURY</name>
<keyword evidence="7 9" id="KW-0472">Membrane</keyword>
<comment type="subcellular location">
    <subcellularLocation>
        <location evidence="1">Membrane</location>
        <topology evidence="1">Multi-pass membrane protein</topology>
    </subcellularLocation>
</comment>
<evidence type="ECO:0000256" key="9">
    <source>
        <dbReference type="SAM" id="Phobius"/>
    </source>
</evidence>
<evidence type="ECO:0000256" key="8">
    <source>
        <dbReference type="SAM" id="MobiDB-lite"/>
    </source>
</evidence>
<feature type="transmembrane region" description="Helical" evidence="9">
    <location>
        <begin position="192"/>
        <end position="215"/>
    </location>
</feature>
<proteinExistence type="predicted"/>
<evidence type="ECO:0000313" key="12">
    <source>
        <dbReference type="Proteomes" id="UP000196084"/>
    </source>
</evidence>
<reference evidence="11 12" key="1">
    <citation type="submission" date="2017-02" db="EMBL/GenBank/DDBJ databases">
        <title>Natronthermophilus aegyptiacus gen. nov.,sp. nov., an aerobic, extremely halophilic alkalithermophilic archaeon isolated from the athalassohaline Wadi An Natrun, Egypt.</title>
        <authorList>
            <person name="Zhao B."/>
        </authorList>
    </citation>
    <scope>NUCLEOTIDE SEQUENCE [LARGE SCALE GENOMIC DNA]</scope>
    <source>
        <strain evidence="11 12">CGMCC 1.3597</strain>
    </source>
</reference>
<evidence type="ECO:0000256" key="5">
    <source>
        <dbReference type="ARBA" id="ARBA00022946"/>
    </source>
</evidence>
<dbReference type="EMBL" id="MWPH01000002">
    <property type="protein sequence ID" value="OVE84917.1"/>
    <property type="molecule type" value="Genomic_DNA"/>
</dbReference>
<evidence type="ECO:0000256" key="4">
    <source>
        <dbReference type="ARBA" id="ARBA00022801"/>
    </source>
</evidence>
<sequence length="385" mass="41810">MDDGEPSEFAPPRPGTRDLEVGPPLERIESVFAVYETRIEDERLCYYGEPLQQPEQAIRELWPVFHKEGYDLELTTREGSFVLVAEPTNVGIDGIPWTNLLLFGLTVLSTLFAGSMWYHIDPIANPEEMWRAWPFTVAILGVLGVHEMGHYVLSRYHDVDASLPYFIPVPTLIGTMGAVIKMNGRMPSRKALFDIGVAGPLAGLIATVGVTIVGLHLPPVTAPDSVIQDPGAIQIQLGYPPLLEGLAAAFDQPLYRDDPTMAVNPVVIGGWVGMFITFLNLIPVGQLDGGHILRAMAGRSQQLIAALVPGALFGLGAYLYYVGGHSVDSVFIWGLWGIFTAVLASVGPAQPVQDERLGAGRFLLGLVTFVLGVLCFMPVPIEIIQ</sequence>
<dbReference type="PANTHER" id="PTHR31412:SF0">
    <property type="entry name" value="ZINC METALLOPROTEASE EGY1, CHLOROPLASTIC-RELATED"/>
    <property type="match status" value="1"/>
</dbReference>
<keyword evidence="2 11" id="KW-0645">Protease</keyword>
<dbReference type="Pfam" id="PF02163">
    <property type="entry name" value="Peptidase_M50"/>
    <property type="match status" value="1"/>
</dbReference>
<accession>A0A202E9L3</accession>